<dbReference type="OrthoDB" id="9805159at2"/>
<dbReference type="AlphaFoldDB" id="A0A2A2EIG9"/>
<proteinExistence type="inferred from homology"/>
<dbReference type="InterPro" id="IPR011840">
    <property type="entry name" value="PulA_typeI"/>
</dbReference>
<comment type="similarity">
    <text evidence="1">Belongs to the glycosyl hydrolase 13 family.</text>
</comment>
<dbReference type="InterPro" id="IPR014756">
    <property type="entry name" value="Ig_E-set"/>
</dbReference>
<evidence type="ECO:0000313" key="5">
    <source>
        <dbReference type="Proteomes" id="UP000218399"/>
    </source>
</evidence>
<dbReference type="Pfam" id="PF00128">
    <property type="entry name" value="Alpha-amylase"/>
    <property type="match status" value="1"/>
</dbReference>
<dbReference type="CDD" id="cd02860">
    <property type="entry name" value="E_set_Pullulanase"/>
    <property type="match status" value="1"/>
</dbReference>
<dbReference type="InterPro" id="IPR017853">
    <property type="entry name" value="GH"/>
</dbReference>
<feature type="domain" description="Glycosyl hydrolase family 13 catalytic" evidence="3">
    <location>
        <begin position="152"/>
        <end position="555"/>
    </location>
</feature>
<dbReference type="SMART" id="SM00642">
    <property type="entry name" value="Aamy"/>
    <property type="match status" value="1"/>
</dbReference>
<dbReference type="SUPFAM" id="SSF51445">
    <property type="entry name" value="(Trans)glycosidases"/>
    <property type="match status" value="1"/>
</dbReference>
<accession>A0A2A2EIG9</accession>
<dbReference type="Proteomes" id="UP000218399">
    <property type="component" value="Unassembled WGS sequence"/>
</dbReference>
<evidence type="ECO:0000259" key="3">
    <source>
        <dbReference type="SMART" id="SM00642"/>
    </source>
</evidence>
<dbReference type="RefSeq" id="WP_095614321.1">
    <property type="nucleotide sequence ID" value="NZ_MVOH01000003.1"/>
</dbReference>
<evidence type="ECO:0000256" key="1">
    <source>
        <dbReference type="ARBA" id="ARBA00008061"/>
    </source>
</evidence>
<dbReference type="NCBIfam" id="TIGR02104">
    <property type="entry name" value="pulA_typeI"/>
    <property type="match status" value="1"/>
</dbReference>
<keyword evidence="5" id="KW-1185">Reference proteome</keyword>
<dbReference type="PANTHER" id="PTHR43002">
    <property type="entry name" value="GLYCOGEN DEBRANCHING ENZYME"/>
    <property type="match status" value="1"/>
</dbReference>
<dbReference type="Gene3D" id="3.20.20.80">
    <property type="entry name" value="Glycosidases"/>
    <property type="match status" value="1"/>
</dbReference>
<dbReference type="SUPFAM" id="SSF81296">
    <property type="entry name" value="E set domains"/>
    <property type="match status" value="1"/>
</dbReference>
<feature type="compositionally biased region" description="Acidic residues" evidence="2">
    <location>
        <begin position="645"/>
        <end position="655"/>
    </location>
</feature>
<dbReference type="EMBL" id="MVOH01000003">
    <property type="protein sequence ID" value="PAU68821.1"/>
    <property type="molecule type" value="Genomic_DNA"/>
</dbReference>
<comment type="caution">
    <text evidence="4">The sequence shown here is derived from an EMBL/GenBank/DDBJ whole genome shotgun (WGS) entry which is preliminary data.</text>
</comment>
<dbReference type="InterPro" id="IPR004193">
    <property type="entry name" value="Glyco_hydro_13_N"/>
</dbReference>
<dbReference type="GO" id="GO:0005975">
    <property type="term" value="P:carbohydrate metabolic process"/>
    <property type="evidence" value="ECO:0007669"/>
    <property type="project" value="InterPro"/>
</dbReference>
<feature type="region of interest" description="Disordered" evidence="2">
    <location>
        <begin position="644"/>
        <end position="667"/>
    </location>
</feature>
<dbReference type="CDD" id="cd11341">
    <property type="entry name" value="AmyAc_Pullulanase_LD-like"/>
    <property type="match status" value="1"/>
</dbReference>
<organism evidence="4 5">
    <name type="scientific">Bifidobacterium criceti</name>
    <dbReference type="NCBI Taxonomy" id="1960969"/>
    <lineage>
        <taxon>Bacteria</taxon>
        <taxon>Bacillati</taxon>
        <taxon>Actinomycetota</taxon>
        <taxon>Actinomycetes</taxon>
        <taxon>Bifidobacteriales</taxon>
        <taxon>Bifidobacteriaceae</taxon>
        <taxon>Bifidobacterium</taxon>
    </lineage>
</organism>
<protein>
    <submittedName>
        <fullName evidence="4">Pullulanase</fullName>
    </submittedName>
</protein>
<dbReference type="GO" id="GO:0004553">
    <property type="term" value="F:hydrolase activity, hydrolyzing O-glycosyl compounds"/>
    <property type="evidence" value="ECO:0007669"/>
    <property type="project" value="InterPro"/>
</dbReference>
<evidence type="ECO:0000256" key="2">
    <source>
        <dbReference type="SAM" id="MobiDB-lite"/>
    </source>
</evidence>
<dbReference type="InterPro" id="IPR006047">
    <property type="entry name" value="GH13_cat_dom"/>
</dbReference>
<gene>
    <name evidence="4" type="ORF">B1526_0248</name>
</gene>
<dbReference type="InterPro" id="IPR013783">
    <property type="entry name" value="Ig-like_fold"/>
</dbReference>
<sequence>MIQAFEPLSEELEPGVAEPFPLCPERTLGAEVFESGTQFALWAPSARAVALRLFTRGSSGESGDRLIETAMMAKQADGAWTAMFPRNLDGVYYDYLLEFDGGVTRRSADPWARAAGINGRRSMVVDLSRTDPEGWHDDVRPSTPTRETIVWEAHVGSFSNNPHSGVPDAHRGKYLAFTDTDTTLDGDGEHPTCVAYLRDLGVTAVQLLPFYDYGSVDERDPSQFNWGYDPLNYNVPEGSFSTDPYDGANRITECKRMVQALHANGIKVIMDVVYNHMYSADNWFERTVPGYFLRRNDDGTLANGSGCGDDMQTERAMFRRFIVESVTYWAREYHLDGFRFDLMGLIDVQTMNAVRASLDRLPGGESILMYGEPWAAGATNTLPGTDLANKDGLKYLNPRIGHFCDRTRDAIKGHVFYMERKGYVNGDAHANKPLIELGVDAWRAPETNEGEAGQIIQYVSAHDDLTLWDKLTLSMFGGDADVDEIFDAAPCAQTTAVLDANKLAAGIILTAAGIPFMLSGEEFGKTKHGNDNSFDSGKEVNEVDWKRAWRMDGLRDYYRRLIALRRANPDWFDAEHIAADAPGNAVAYRMHDTAVTVNPDDVMRMVAADKLTRAYDDDAHDALPTAAGGVDGAGAERWTCVLDSSADESASDTDGEAGTAEPTDGWLTMPARSLRVWRLEPGGAR</sequence>
<evidence type="ECO:0000313" key="4">
    <source>
        <dbReference type="EMBL" id="PAU68821.1"/>
    </source>
</evidence>
<dbReference type="Gene3D" id="2.60.40.10">
    <property type="entry name" value="Immunoglobulins"/>
    <property type="match status" value="1"/>
</dbReference>
<reference evidence="4 5" key="1">
    <citation type="journal article" date="2017" name="ISME J.">
        <title>Unveiling bifidobacterial biogeography across the mammalian branch of the tree of life.</title>
        <authorList>
            <person name="Milani C."/>
            <person name="Mangifesta M."/>
            <person name="Mancabelli L."/>
            <person name="Lugli G.A."/>
            <person name="James K."/>
            <person name="Duranti S."/>
            <person name="Turroni F."/>
            <person name="Ferrario C."/>
            <person name="Ossiprandi M.C."/>
            <person name="van Sinderen D."/>
            <person name="Ventura M."/>
        </authorList>
    </citation>
    <scope>NUCLEOTIDE SEQUENCE [LARGE SCALE GENOMIC DNA]</scope>
    <source>
        <strain evidence="5">Ham19E</strain>
    </source>
</reference>
<dbReference type="Pfam" id="PF02922">
    <property type="entry name" value="CBM_48"/>
    <property type="match status" value="1"/>
</dbReference>
<name>A0A2A2EIG9_9BIFI</name>